<sequence length="73" mass="8496">MYKNIHVPYPFTDNAKKIHSCYLIAPDYENNKYSLPNEYVLRFTWKSNYTAPLHEKLKAGAKVIDVAYVVDNA</sequence>
<evidence type="ECO:0000313" key="2">
    <source>
        <dbReference type="Proteomes" id="UP000789570"/>
    </source>
</evidence>
<proteinExistence type="predicted"/>
<protein>
    <submittedName>
        <fullName evidence="1">5410_t:CDS:1</fullName>
    </submittedName>
</protein>
<keyword evidence="2" id="KW-1185">Reference proteome</keyword>
<organism evidence="1 2">
    <name type="scientific">Funneliformis caledonium</name>
    <dbReference type="NCBI Taxonomy" id="1117310"/>
    <lineage>
        <taxon>Eukaryota</taxon>
        <taxon>Fungi</taxon>
        <taxon>Fungi incertae sedis</taxon>
        <taxon>Mucoromycota</taxon>
        <taxon>Glomeromycotina</taxon>
        <taxon>Glomeromycetes</taxon>
        <taxon>Glomerales</taxon>
        <taxon>Glomeraceae</taxon>
        <taxon>Funneliformis</taxon>
    </lineage>
</organism>
<dbReference type="EMBL" id="CAJVPQ010007752">
    <property type="protein sequence ID" value="CAG8700124.1"/>
    <property type="molecule type" value="Genomic_DNA"/>
</dbReference>
<dbReference type="Proteomes" id="UP000789570">
    <property type="component" value="Unassembled WGS sequence"/>
</dbReference>
<comment type="caution">
    <text evidence="1">The sequence shown here is derived from an EMBL/GenBank/DDBJ whole genome shotgun (WGS) entry which is preliminary data.</text>
</comment>
<name>A0A9N9HQ67_9GLOM</name>
<evidence type="ECO:0000313" key="1">
    <source>
        <dbReference type="EMBL" id="CAG8700124.1"/>
    </source>
</evidence>
<dbReference type="AlphaFoldDB" id="A0A9N9HQ67"/>
<reference evidence="1" key="1">
    <citation type="submission" date="2021-06" db="EMBL/GenBank/DDBJ databases">
        <authorList>
            <person name="Kallberg Y."/>
            <person name="Tangrot J."/>
            <person name="Rosling A."/>
        </authorList>
    </citation>
    <scope>NUCLEOTIDE SEQUENCE</scope>
    <source>
        <strain evidence="1">UK204</strain>
    </source>
</reference>
<gene>
    <name evidence="1" type="ORF">FCALED_LOCUS13434</name>
</gene>
<dbReference type="OrthoDB" id="2013972at2759"/>
<accession>A0A9N9HQ67</accession>